<accession>A0A1S7LHX3</accession>
<name>A0A1S7LHX3_MAGMO</name>
<reference evidence="1" key="1">
    <citation type="submission" date="2015-04" db="EMBL/GenBank/DDBJ databases">
        <authorList>
            <person name="Syromyatnikov M.Y."/>
            <person name="Popov V.N."/>
        </authorList>
    </citation>
    <scope>NUCLEOTIDE SEQUENCE</scope>
    <source>
        <strain evidence="1">MO-1</strain>
    </source>
</reference>
<dbReference type="AlphaFoldDB" id="A0A1S7LHX3"/>
<gene>
    <name evidence="1" type="ORF">MAGMO_1213</name>
</gene>
<dbReference type="EMBL" id="LO017727">
    <property type="protein sequence ID" value="CRH05406.1"/>
    <property type="molecule type" value="Genomic_DNA"/>
</dbReference>
<sequence>MLRSLTVDGVLLNAHATLKEEAEKKVVAH</sequence>
<proteinExistence type="predicted"/>
<protein>
    <submittedName>
        <fullName evidence="1">Uncharacterized protein</fullName>
    </submittedName>
</protein>
<organism evidence="1">
    <name type="scientific">Magnetococcus massalia (strain MO-1)</name>
    <dbReference type="NCBI Taxonomy" id="451514"/>
    <lineage>
        <taxon>Bacteria</taxon>
        <taxon>Pseudomonadati</taxon>
        <taxon>Pseudomonadota</taxon>
        <taxon>Magnetococcia</taxon>
        <taxon>Magnetococcales</taxon>
        <taxon>Magnetococcaceae</taxon>
        <taxon>Magnetococcus</taxon>
    </lineage>
</organism>
<evidence type="ECO:0000313" key="1">
    <source>
        <dbReference type="EMBL" id="CRH05406.1"/>
    </source>
</evidence>